<dbReference type="AlphaFoldDB" id="A0AAD8E7K2"/>
<organism evidence="7 8">
    <name type="scientific">Diploptera punctata</name>
    <name type="common">Pacific beetle cockroach</name>
    <dbReference type="NCBI Taxonomy" id="6984"/>
    <lineage>
        <taxon>Eukaryota</taxon>
        <taxon>Metazoa</taxon>
        <taxon>Ecdysozoa</taxon>
        <taxon>Arthropoda</taxon>
        <taxon>Hexapoda</taxon>
        <taxon>Insecta</taxon>
        <taxon>Pterygota</taxon>
        <taxon>Neoptera</taxon>
        <taxon>Polyneoptera</taxon>
        <taxon>Dictyoptera</taxon>
        <taxon>Blattodea</taxon>
        <taxon>Blaberoidea</taxon>
        <taxon>Blaberidae</taxon>
        <taxon>Diplopterinae</taxon>
        <taxon>Diploptera</taxon>
    </lineage>
</organism>
<evidence type="ECO:0000313" key="8">
    <source>
        <dbReference type="Proteomes" id="UP001233999"/>
    </source>
</evidence>
<dbReference type="SMART" id="SM00858">
    <property type="entry name" value="SAF"/>
    <property type="match status" value="1"/>
</dbReference>
<keyword evidence="8" id="KW-1185">Reference proteome</keyword>
<dbReference type="SUPFAM" id="SSF51569">
    <property type="entry name" value="Aldolase"/>
    <property type="match status" value="1"/>
</dbReference>
<gene>
    <name evidence="7" type="ORF">L9F63_004767</name>
</gene>
<dbReference type="GO" id="GO:0016051">
    <property type="term" value="P:carbohydrate biosynthetic process"/>
    <property type="evidence" value="ECO:0007669"/>
    <property type="project" value="InterPro"/>
</dbReference>
<evidence type="ECO:0000256" key="4">
    <source>
        <dbReference type="ARBA" id="ARBA00067780"/>
    </source>
</evidence>
<evidence type="ECO:0000313" key="7">
    <source>
        <dbReference type="EMBL" id="KAJ9579582.1"/>
    </source>
</evidence>
<dbReference type="EMBL" id="JASPKZ010008385">
    <property type="protein sequence ID" value="KAJ9579582.1"/>
    <property type="molecule type" value="Genomic_DNA"/>
</dbReference>
<keyword evidence="1" id="KW-0808">Transferase</keyword>
<dbReference type="GO" id="GO:1901137">
    <property type="term" value="P:carbohydrate derivative biosynthetic process"/>
    <property type="evidence" value="ECO:0007669"/>
    <property type="project" value="UniProtKB-ARBA"/>
</dbReference>
<dbReference type="InterPro" id="IPR057736">
    <property type="entry name" value="SAF_PseI/NeuA/NeuB"/>
</dbReference>
<dbReference type="Pfam" id="PF08666">
    <property type="entry name" value="SAF"/>
    <property type="match status" value="1"/>
</dbReference>
<dbReference type="Pfam" id="PF03102">
    <property type="entry name" value="NeuB"/>
    <property type="match status" value="1"/>
</dbReference>
<dbReference type="InterPro" id="IPR013132">
    <property type="entry name" value="PseI/NeuA/B-like_N"/>
</dbReference>
<dbReference type="GO" id="GO:0047444">
    <property type="term" value="F:N-acylneuraminate-9-phosphate synthase activity"/>
    <property type="evidence" value="ECO:0007669"/>
    <property type="project" value="UniProtKB-EC"/>
</dbReference>
<sequence length="354" mass="39358">MPKIIELAPGRWIGESQPCFIIAEVGQNHQGDLEIAKRLIKAAKVRGWTYLMTNCVKFQKSCLHEKFNNAALQRPYIGPNSWGGTYGEHKKYLEFSELQFKELQDYASQINILFSASAMDIVSVDVLDSLGVPFIKIGSGDVNNFPMLQYAATKSKPLIVSTGMQDMSTVETVYHTLKACNANFCLLHCVSAYPTPPQEVNLNVISKYKQEFSDIPIGYSGHELGITISVAAVAMGVLERHITLDKTWKGSDHVCSLTPSEFQELVHQVRTVETALGNPIKCFQPSEKACYDKLGKTLVAARDMLAGKCLQEKDIKVKVAEPKGCPAEKYQQVIGRTLVRNVRQDESIMCSDFV</sequence>
<dbReference type="PROSITE" id="PS50844">
    <property type="entry name" value="AFP_LIKE"/>
    <property type="match status" value="1"/>
</dbReference>
<dbReference type="Gene3D" id="3.20.20.70">
    <property type="entry name" value="Aldolase class I"/>
    <property type="match status" value="1"/>
</dbReference>
<dbReference type="Gene3D" id="3.90.1210.10">
    <property type="entry name" value="Antifreeze-like/N-acetylneuraminic acid synthase C-terminal domain"/>
    <property type="match status" value="1"/>
</dbReference>
<dbReference type="GO" id="GO:0006054">
    <property type="term" value="P:N-acetylneuraminate metabolic process"/>
    <property type="evidence" value="ECO:0007669"/>
    <property type="project" value="UniProtKB-ARBA"/>
</dbReference>
<dbReference type="FunFam" id="3.20.20.70:FF:000144">
    <property type="entry name" value="sialic acid synthase"/>
    <property type="match status" value="1"/>
</dbReference>
<dbReference type="InterPro" id="IPR006190">
    <property type="entry name" value="SAF_AFP_Neu5Ac"/>
</dbReference>
<dbReference type="InterPro" id="IPR013785">
    <property type="entry name" value="Aldolase_TIM"/>
</dbReference>
<evidence type="ECO:0000256" key="3">
    <source>
        <dbReference type="ARBA" id="ARBA00066534"/>
    </source>
</evidence>
<accession>A0AAD8E7K2</accession>
<protein>
    <recommendedName>
        <fullName evidence="4">N-acetylneuraminate-9-phosphate synthase</fullName>
        <ecNumber evidence="3">2.5.1.57</ecNumber>
    </recommendedName>
    <alternativeName>
        <fullName evidence="5">Sialic acid synthase</fullName>
    </alternativeName>
</protein>
<evidence type="ECO:0000256" key="2">
    <source>
        <dbReference type="ARBA" id="ARBA00050599"/>
    </source>
</evidence>
<dbReference type="InterPro" id="IPR051690">
    <property type="entry name" value="PseI-like"/>
</dbReference>
<feature type="domain" description="AFP-like" evidence="6">
    <location>
        <begin position="297"/>
        <end position="354"/>
    </location>
</feature>
<reference evidence="7" key="1">
    <citation type="journal article" date="2023" name="IScience">
        <title>Live-bearing cockroach genome reveals convergent evolutionary mechanisms linked to viviparity in insects and beyond.</title>
        <authorList>
            <person name="Fouks B."/>
            <person name="Harrison M.C."/>
            <person name="Mikhailova A.A."/>
            <person name="Marchal E."/>
            <person name="English S."/>
            <person name="Carruthers M."/>
            <person name="Jennings E.C."/>
            <person name="Chiamaka E.L."/>
            <person name="Frigard R.A."/>
            <person name="Pippel M."/>
            <person name="Attardo G.M."/>
            <person name="Benoit J.B."/>
            <person name="Bornberg-Bauer E."/>
            <person name="Tobe S.S."/>
        </authorList>
    </citation>
    <scope>NUCLEOTIDE SEQUENCE</scope>
    <source>
        <strain evidence="7">Stay&amp;Tobe</strain>
    </source>
</reference>
<proteinExistence type="predicted"/>
<dbReference type="InterPro" id="IPR036732">
    <property type="entry name" value="AFP_Neu5c_C_sf"/>
</dbReference>
<dbReference type="EC" id="2.5.1.57" evidence="3"/>
<dbReference type="InterPro" id="IPR013974">
    <property type="entry name" value="SAF"/>
</dbReference>
<dbReference type="PANTHER" id="PTHR42966">
    <property type="entry name" value="N-ACETYLNEURAMINATE SYNTHASE"/>
    <property type="match status" value="1"/>
</dbReference>
<dbReference type="PANTHER" id="PTHR42966:SF1">
    <property type="entry name" value="SIALIC ACID SYNTHASE"/>
    <property type="match status" value="1"/>
</dbReference>
<dbReference type="Proteomes" id="UP001233999">
    <property type="component" value="Unassembled WGS sequence"/>
</dbReference>
<reference evidence="7" key="2">
    <citation type="submission" date="2023-05" db="EMBL/GenBank/DDBJ databases">
        <authorList>
            <person name="Fouks B."/>
        </authorList>
    </citation>
    <scope>NUCLEOTIDE SEQUENCE</scope>
    <source>
        <strain evidence="7">Stay&amp;Tobe</strain>
        <tissue evidence="7">Testes</tissue>
    </source>
</reference>
<dbReference type="SUPFAM" id="SSF51269">
    <property type="entry name" value="AFP III-like domain"/>
    <property type="match status" value="1"/>
</dbReference>
<evidence type="ECO:0000259" key="6">
    <source>
        <dbReference type="PROSITE" id="PS50844"/>
    </source>
</evidence>
<evidence type="ECO:0000256" key="5">
    <source>
        <dbReference type="ARBA" id="ARBA00083845"/>
    </source>
</evidence>
<evidence type="ECO:0000256" key="1">
    <source>
        <dbReference type="ARBA" id="ARBA00022679"/>
    </source>
</evidence>
<comment type="caution">
    <text evidence="7">The sequence shown here is derived from an EMBL/GenBank/DDBJ whole genome shotgun (WGS) entry which is preliminary data.</text>
</comment>
<dbReference type="CDD" id="cd11615">
    <property type="entry name" value="SAF_NeuB_like"/>
    <property type="match status" value="1"/>
</dbReference>
<comment type="catalytic activity">
    <reaction evidence="2">
        <text>aldehydo-N-acetyl-D-mannosamine 6-phosphate + phosphoenolpyruvate + H2O = N-acetylneuraminate 9-phosphate + phosphate</text>
        <dbReference type="Rhea" id="RHEA:80835"/>
        <dbReference type="ChEBI" id="CHEBI:15377"/>
        <dbReference type="ChEBI" id="CHEBI:43474"/>
        <dbReference type="ChEBI" id="CHEBI:58557"/>
        <dbReference type="ChEBI" id="CHEBI:58702"/>
        <dbReference type="ChEBI" id="CHEBI:231734"/>
        <dbReference type="EC" id="2.5.1.57"/>
    </reaction>
    <physiologicalReaction direction="left-to-right" evidence="2">
        <dbReference type="Rhea" id="RHEA:80836"/>
    </physiologicalReaction>
</comment>
<name>A0AAD8E7K2_DIPPU</name>